<organism evidence="3 4">
    <name type="scientific">Cyclocybe aegerita</name>
    <name type="common">Black poplar mushroom</name>
    <name type="synonym">Agrocybe aegerita</name>
    <dbReference type="NCBI Taxonomy" id="1973307"/>
    <lineage>
        <taxon>Eukaryota</taxon>
        <taxon>Fungi</taxon>
        <taxon>Dikarya</taxon>
        <taxon>Basidiomycota</taxon>
        <taxon>Agaricomycotina</taxon>
        <taxon>Agaricomycetes</taxon>
        <taxon>Agaricomycetidae</taxon>
        <taxon>Agaricales</taxon>
        <taxon>Agaricineae</taxon>
        <taxon>Bolbitiaceae</taxon>
        <taxon>Cyclocybe</taxon>
    </lineage>
</organism>
<feature type="compositionally biased region" description="Pro residues" evidence="1">
    <location>
        <begin position="363"/>
        <end position="374"/>
    </location>
</feature>
<feature type="compositionally biased region" description="Polar residues" evidence="1">
    <location>
        <begin position="66"/>
        <end position="80"/>
    </location>
</feature>
<dbReference type="SUPFAM" id="SSF48065">
    <property type="entry name" value="DBL homology domain (DH-domain)"/>
    <property type="match status" value="1"/>
</dbReference>
<feature type="compositionally biased region" description="Low complexity" evidence="1">
    <location>
        <begin position="123"/>
        <end position="148"/>
    </location>
</feature>
<feature type="compositionally biased region" description="Low complexity" evidence="1">
    <location>
        <begin position="1189"/>
        <end position="1221"/>
    </location>
</feature>
<feature type="compositionally biased region" description="Basic residues" evidence="1">
    <location>
        <begin position="92"/>
        <end position="113"/>
    </location>
</feature>
<feature type="compositionally biased region" description="Gly residues" evidence="1">
    <location>
        <begin position="1287"/>
        <end position="1296"/>
    </location>
</feature>
<evidence type="ECO:0000313" key="3">
    <source>
        <dbReference type="EMBL" id="CAA7264855.1"/>
    </source>
</evidence>
<feature type="compositionally biased region" description="Low complexity" evidence="1">
    <location>
        <begin position="37"/>
        <end position="65"/>
    </location>
</feature>
<dbReference type="PANTHER" id="PTHR12673">
    <property type="entry name" value="FACIOGENITAL DYSPLASIA PROTEIN"/>
    <property type="match status" value="1"/>
</dbReference>
<feature type="compositionally biased region" description="Low complexity" evidence="1">
    <location>
        <begin position="334"/>
        <end position="352"/>
    </location>
</feature>
<sequence length="1332" mass="141775">MASSSSSSGSGSWSRWPSLLAPHPDPRPFARTNRVYSAASTSTSPSRPSASTSLSPSRTAPSSLSGFFTTPTLMSRSASNLGVDDDNSRSQSRSRSRSGLRLLKGKSKSKPNLKARSPPPSLEPLSFPSEPIIDLGSLRSFSFSSRPRTPSPPPPVPPLPPGIHSHGHGQRNTPHRKYHSEPNHPDNHECHNELGFASHDGDDGRRRLAGGLVQPGNYPSSTSQSVPCAPWASRSPSTPNAHVHPRGSTSPPPAHPQIYTYSRPEAEVARQAESSRDIPIPPPRAAEIQKRTSSVTVSGGAGTYSTLTLSSAPFPHPPLAQPPDAPASRLQRKASTLSAISISSRRSSGSGSYKLKNTKRRPPLPPVPPTPTSPDHPHMMSTSQQCQEEGGFPFPDVDASTSTKQPRDEGSLGSTSTAPMPSSRSPSPLPIPPVSDAAHCRFDSPLEARSDCGHGTPATTSSTNPLTSPNKRTSLLLRHFSLTTRSSSPSHPKPKRTGTGSRPTSPPPSSWADVACPHPTSSTTNSTLTATSTTASTSISAPLSRSGSVSDFSAKLRRWSIRRGKQSADGSGCSSRTSLEDENEAAKKDAVGRVKGKERAPLIRVVSTGSVHPRESDLLSLHYLNPARSSALSTTESQQMPSICSSQQRTHKRSTSWGDAAVALFRGASFTSISGESRRNSKEKERPKTMESSYKGRAIVDLTKDEGVVSQEPSPSPRRAKFTLGECDSDADLPSSSTSAPLSPPTITSTTAAPTSPRPPFARRDALISETERKGRQRWTLARAVADEGISEAALVRELERLRAVRSWGVEGRRRRRVMSEGGNAGEGVGVGVDEDEDCADEMWDEWDVDGWGVEREVFEGVEEEERRERTQVLDGALRDSPTESSESEPILHPSPSRSPSHTWLATRRALLICRELIQTERHYLASLRALVAQDTASPPPPLMLHYASEVLRASAGVLAGMEREPGMRGVARAFVDRAEEVDGAYVRWCGVVGGWFADGAEEGEEGHVVKRKRSRTNHHRTSVPGVDGEGEEGSGKEREVASPPVSPLKRTVSTWRRSMPSIPSLGLGEAHHANESAPPAPRSARKPTVRDLAILPTQRVMRYVLLYRDLLAHTPPTSSARPIIERAVDAACRIAEKCDRAQNNAAFVAHSGSSNSNTHTNATLLVTAGTSPSTSSSRSSSRREPPSRAESPSAQTTASSASNSTTTSNSSNSSSSSASSASSALTSITTPSSSPVVNFPSAAEKLVKGPSAFRAGAGGAYTPTTEQTRTKRRMSASATMFKSLGWGKGRPGSSGGHPQPPLPLPLPLRSITIGGGGSGTMPMVVRAEASS</sequence>
<feature type="compositionally biased region" description="Basic residues" evidence="1">
    <location>
        <begin position="165"/>
        <end position="178"/>
    </location>
</feature>
<evidence type="ECO:0000313" key="4">
    <source>
        <dbReference type="Proteomes" id="UP000467700"/>
    </source>
</evidence>
<name>A0A8S0W074_CYCAE</name>
<feature type="region of interest" description="Disordered" evidence="1">
    <location>
        <begin position="632"/>
        <end position="652"/>
    </location>
</feature>
<dbReference type="InterPro" id="IPR051092">
    <property type="entry name" value="FYVE_RhoGEF_PH"/>
</dbReference>
<feature type="region of interest" description="Disordered" evidence="1">
    <location>
        <begin position="1"/>
        <end position="547"/>
    </location>
</feature>
<dbReference type="Pfam" id="PF00621">
    <property type="entry name" value="RhoGEF"/>
    <property type="match status" value="1"/>
</dbReference>
<feature type="region of interest" description="Disordered" evidence="1">
    <location>
        <begin position="1004"/>
        <end position="1089"/>
    </location>
</feature>
<feature type="compositionally biased region" description="Low complexity" evidence="1">
    <location>
        <begin position="520"/>
        <end position="541"/>
    </location>
</feature>
<dbReference type="OrthoDB" id="660555at2759"/>
<feature type="compositionally biased region" description="Low complexity" evidence="1">
    <location>
        <begin position="1"/>
        <end position="18"/>
    </location>
</feature>
<feature type="region of interest" description="Disordered" evidence="1">
    <location>
        <begin position="563"/>
        <end position="594"/>
    </location>
</feature>
<feature type="compositionally biased region" description="Polar residues" evidence="1">
    <location>
        <begin position="568"/>
        <end position="577"/>
    </location>
</feature>
<dbReference type="PANTHER" id="PTHR12673:SF159">
    <property type="entry name" value="LD03170P"/>
    <property type="match status" value="1"/>
</dbReference>
<feature type="region of interest" description="Disordered" evidence="1">
    <location>
        <begin position="861"/>
        <end position="902"/>
    </location>
</feature>
<feature type="compositionally biased region" description="Low complexity" evidence="1">
    <location>
        <begin position="414"/>
        <end position="426"/>
    </location>
</feature>
<feature type="compositionally biased region" description="Basic and acidic residues" evidence="1">
    <location>
        <begin position="179"/>
        <end position="192"/>
    </location>
</feature>
<accession>A0A8S0W074</accession>
<dbReference type="InterPro" id="IPR035899">
    <property type="entry name" value="DBL_dom_sf"/>
</dbReference>
<evidence type="ECO:0000256" key="1">
    <source>
        <dbReference type="SAM" id="MobiDB-lite"/>
    </source>
</evidence>
<proteinExistence type="predicted"/>
<feature type="compositionally biased region" description="Low complexity" evidence="1">
    <location>
        <begin position="1171"/>
        <end position="1180"/>
    </location>
</feature>
<feature type="region of interest" description="Disordered" evidence="1">
    <location>
        <begin position="1254"/>
        <end position="1276"/>
    </location>
</feature>
<feature type="compositionally biased region" description="Basic and acidic residues" evidence="1">
    <location>
        <begin position="438"/>
        <end position="452"/>
    </location>
</feature>
<protein>
    <recommendedName>
        <fullName evidence="2">DH domain-containing protein</fullName>
    </recommendedName>
</protein>
<feature type="region of interest" description="Disordered" evidence="1">
    <location>
        <begin position="1286"/>
        <end position="1305"/>
    </location>
</feature>
<feature type="region of interest" description="Disordered" evidence="1">
    <location>
        <begin position="673"/>
        <end position="762"/>
    </location>
</feature>
<keyword evidence="4" id="KW-1185">Reference proteome</keyword>
<feature type="region of interest" description="Disordered" evidence="1">
    <location>
        <begin position="1169"/>
        <end position="1221"/>
    </location>
</feature>
<feature type="compositionally biased region" description="Polar residues" evidence="1">
    <location>
        <begin position="291"/>
        <end position="311"/>
    </location>
</feature>
<feature type="compositionally biased region" description="Basic and acidic residues" evidence="1">
    <location>
        <begin position="584"/>
        <end position="594"/>
    </location>
</feature>
<dbReference type="EMBL" id="CACVBS010000046">
    <property type="protein sequence ID" value="CAA7264855.1"/>
    <property type="molecule type" value="Genomic_DNA"/>
</dbReference>
<feature type="compositionally biased region" description="Basic and acidic residues" evidence="1">
    <location>
        <begin position="861"/>
        <end position="882"/>
    </location>
</feature>
<feature type="compositionally biased region" description="Pro residues" evidence="1">
    <location>
        <begin position="149"/>
        <end position="161"/>
    </location>
</feature>
<dbReference type="GO" id="GO:0005085">
    <property type="term" value="F:guanyl-nucleotide exchange factor activity"/>
    <property type="evidence" value="ECO:0007669"/>
    <property type="project" value="InterPro"/>
</dbReference>
<feature type="compositionally biased region" description="Low complexity" evidence="1">
    <location>
        <begin position="456"/>
        <end position="469"/>
    </location>
</feature>
<feature type="compositionally biased region" description="Polar residues" evidence="1">
    <location>
        <begin position="632"/>
        <end position="648"/>
    </location>
</feature>
<feature type="compositionally biased region" description="Basic and acidic residues" evidence="1">
    <location>
        <begin position="264"/>
        <end position="276"/>
    </location>
</feature>
<feature type="compositionally biased region" description="Basic residues" evidence="1">
    <location>
        <begin position="1010"/>
        <end position="1022"/>
    </location>
</feature>
<feature type="compositionally biased region" description="Low complexity" evidence="1">
    <location>
        <begin position="732"/>
        <end position="755"/>
    </location>
</feature>
<dbReference type="InterPro" id="IPR000219">
    <property type="entry name" value="DH_dom"/>
</dbReference>
<dbReference type="Proteomes" id="UP000467700">
    <property type="component" value="Unassembled WGS sequence"/>
</dbReference>
<feature type="compositionally biased region" description="Polar residues" evidence="1">
    <location>
        <begin position="217"/>
        <end position="226"/>
    </location>
</feature>
<dbReference type="GO" id="GO:0005737">
    <property type="term" value="C:cytoplasm"/>
    <property type="evidence" value="ECO:0007669"/>
    <property type="project" value="TreeGrafter"/>
</dbReference>
<comment type="caution">
    <text evidence="3">The sequence shown here is derived from an EMBL/GenBank/DDBJ whole genome shotgun (WGS) entry which is preliminary data.</text>
</comment>
<dbReference type="PROSITE" id="PS50010">
    <property type="entry name" value="DH_2"/>
    <property type="match status" value="1"/>
</dbReference>
<feature type="domain" description="DH" evidence="2">
    <location>
        <begin position="1090"/>
        <end position="1142"/>
    </location>
</feature>
<gene>
    <name evidence="3" type="ORF">AAE3_LOCUS7317</name>
</gene>
<dbReference type="Gene3D" id="1.20.900.10">
    <property type="entry name" value="Dbl homology (DH) domain"/>
    <property type="match status" value="1"/>
</dbReference>
<evidence type="ECO:0000259" key="2">
    <source>
        <dbReference type="PROSITE" id="PS50010"/>
    </source>
</evidence>
<feature type="compositionally biased region" description="Basic and acidic residues" evidence="1">
    <location>
        <begin position="676"/>
        <end position="689"/>
    </location>
</feature>
<reference evidence="3 4" key="1">
    <citation type="submission" date="2020-01" db="EMBL/GenBank/DDBJ databases">
        <authorList>
            <person name="Gupta K D."/>
        </authorList>
    </citation>
    <scope>NUCLEOTIDE SEQUENCE [LARGE SCALE GENOMIC DNA]</scope>
</reference>
<feature type="compositionally biased region" description="Pro residues" evidence="1">
    <location>
        <begin position="314"/>
        <end position="325"/>
    </location>
</feature>